<dbReference type="Proteomes" id="UP001597119">
    <property type="component" value="Unassembled WGS sequence"/>
</dbReference>
<accession>A0ABD6CDD8</accession>
<dbReference type="AlphaFoldDB" id="A0ABD6CDD8"/>
<keyword evidence="2" id="KW-1185">Reference proteome</keyword>
<reference evidence="1 2" key="1">
    <citation type="journal article" date="2019" name="Int. J. Syst. Evol. Microbiol.">
        <title>The Global Catalogue of Microorganisms (GCM) 10K type strain sequencing project: providing services to taxonomists for standard genome sequencing and annotation.</title>
        <authorList>
            <consortium name="The Broad Institute Genomics Platform"/>
            <consortium name="The Broad Institute Genome Sequencing Center for Infectious Disease"/>
            <person name="Wu L."/>
            <person name="Ma J."/>
        </authorList>
    </citation>
    <scope>NUCLEOTIDE SEQUENCE [LARGE SCALE GENOMIC DNA]</scope>
    <source>
        <strain evidence="1 2">CGMCC 1.12125</strain>
    </source>
</reference>
<organism evidence="1 2">
    <name type="scientific">Halorientalis brevis</name>
    <dbReference type="NCBI Taxonomy" id="1126241"/>
    <lineage>
        <taxon>Archaea</taxon>
        <taxon>Methanobacteriati</taxon>
        <taxon>Methanobacteriota</taxon>
        <taxon>Stenosarchaea group</taxon>
        <taxon>Halobacteria</taxon>
        <taxon>Halobacteriales</taxon>
        <taxon>Haloarculaceae</taxon>
        <taxon>Halorientalis</taxon>
    </lineage>
</organism>
<gene>
    <name evidence="1" type="ORF">ACFR9U_13790</name>
</gene>
<name>A0ABD6CDD8_9EURY</name>
<dbReference type="RefSeq" id="WP_379814539.1">
    <property type="nucleotide sequence ID" value="NZ_JBHUDJ010000007.1"/>
</dbReference>
<evidence type="ECO:0000313" key="1">
    <source>
        <dbReference type="EMBL" id="MFD1588051.1"/>
    </source>
</evidence>
<comment type="caution">
    <text evidence="1">The sequence shown here is derived from an EMBL/GenBank/DDBJ whole genome shotgun (WGS) entry which is preliminary data.</text>
</comment>
<sequence length="71" mass="8272">MGNNQNHDPSYVHIEFFDDDRLSDIKDSKNEYGVTWRTMLEFGARYINAVEQAETLDPEHLLEQNQSDPDA</sequence>
<evidence type="ECO:0000313" key="2">
    <source>
        <dbReference type="Proteomes" id="UP001597119"/>
    </source>
</evidence>
<proteinExistence type="predicted"/>
<protein>
    <submittedName>
        <fullName evidence="1">Uncharacterized protein</fullName>
    </submittedName>
</protein>
<dbReference type="EMBL" id="JBHUDJ010000007">
    <property type="protein sequence ID" value="MFD1588051.1"/>
    <property type="molecule type" value="Genomic_DNA"/>
</dbReference>